<evidence type="ECO:0000313" key="2">
    <source>
        <dbReference type="Proteomes" id="UP000190648"/>
    </source>
</evidence>
<proteinExistence type="predicted"/>
<dbReference type="Proteomes" id="UP000190648">
    <property type="component" value="Unassembled WGS sequence"/>
</dbReference>
<protein>
    <submittedName>
        <fullName evidence="1">Uncharacterized protein</fullName>
    </submittedName>
</protein>
<keyword evidence="2" id="KW-1185">Reference proteome</keyword>
<evidence type="ECO:0000313" key="1">
    <source>
        <dbReference type="EMBL" id="OPJ87123.1"/>
    </source>
</evidence>
<sequence>MILLWIDDKSLWHASCREIKKRNRDITQGSWSVPAEMSQESHSECHHAQEMCLTHAARLLPRGPVTLSSVKDVCEMCHILN</sequence>
<reference evidence="1 2" key="1">
    <citation type="submission" date="2016-02" db="EMBL/GenBank/DDBJ databases">
        <title>Band-tailed pigeon sequencing and assembly.</title>
        <authorList>
            <person name="Soares A.E."/>
            <person name="Novak B.J."/>
            <person name="Rice E.S."/>
            <person name="O'Connell B."/>
            <person name="Chang D."/>
            <person name="Weber S."/>
            <person name="Shapiro B."/>
        </authorList>
    </citation>
    <scope>NUCLEOTIDE SEQUENCE [LARGE SCALE GENOMIC DNA]</scope>
    <source>
        <strain evidence="1">BTP2013</strain>
        <tissue evidence="1">Blood</tissue>
    </source>
</reference>
<gene>
    <name evidence="1" type="ORF">AV530_015479</name>
</gene>
<dbReference type="AlphaFoldDB" id="A0A1V4KRS7"/>
<organism evidence="1 2">
    <name type="scientific">Patagioenas fasciata monilis</name>
    <dbReference type="NCBI Taxonomy" id="372326"/>
    <lineage>
        <taxon>Eukaryota</taxon>
        <taxon>Metazoa</taxon>
        <taxon>Chordata</taxon>
        <taxon>Craniata</taxon>
        <taxon>Vertebrata</taxon>
        <taxon>Euteleostomi</taxon>
        <taxon>Archelosauria</taxon>
        <taxon>Archosauria</taxon>
        <taxon>Dinosauria</taxon>
        <taxon>Saurischia</taxon>
        <taxon>Theropoda</taxon>
        <taxon>Coelurosauria</taxon>
        <taxon>Aves</taxon>
        <taxon>Neognathae</taxon>
        <taxon>Neoaves</taxon>
        <taxon>Columbimorphae</taxon>
        <taxon>Columbiformes</taxon>
        <taxon>Columbidae</taxon>
        <taxon>Patagioenas</taxon>
    </lineage>
</organism>
<dbReference type="EMBL" id="LSYS01001765">
    <property type="protein sequence ID" value="OPJ87123.1"/>
    <property type="molecule type" value="Genomic_DNA"/>
</dbReference>
<accession>A0A1V4KRS7</accession>
<comment type="caution">
    <text evidence="1">The sequence shown here is derived from an EMBL/GenBank/DDBJ whole genome shotgun (WGS) entry which is preliminary data.</text>
</comment>
<name>A0A1V4KRS7_PATFA</name>